<dbReference type="Gene3D" id="3.90.850.10">
    <property type="entry name" value="Fumarylacetoacetase-like, C-terminal domain"/>
    <property type="match status" value="1"/>
</dbReference>
<sequence length="249" mass="27510">MQRIIVSQASLPVLSRGKTSPFRFPINRIFCVGRNYREHALEMGGDPDREPPFFFMKPADAICDTSSTDTSHCGTLDRHTHVVVPYPPMTSLLHFEGELVVAIETGGLRIPENEAMDHVFGYAVGCDLTRRDLQAEAKEKRRPWDVAKSFDSSAPCGPIVPKDEIELDGSTLLALELNGSLQQQASLNKMIWNIPETVSYLSSLFRLKPGDLIFTGTPSGVGELNDGDMIQVSCGDIPTCQFYIGHPEK</sequence>
<evidence type="ECO:0000313" key="4">
    <source>
        <dbReference type="EMBL" id="CAE2270558.1"/>
    </source>
</evidence>
<dbReference type="PANTHER" id="PTHR11820:SF7">
    <property type="entry name" value="ACYLPYRUVASE FAHD1, MITOCHONDRIAL"/>
    <property type="match status" value="1"/>
</dbReference>
<comment type="similarity">
    <text evidence="1">Belongs to the FAH family.</text>
</comment>
<evidence type="ECO:0000256" key="1">
    <source>
        <dbReference type="ARBA" id="ARBA00010211"/>
    </source>
</evidence>
<dbReference type="EMBL" id="HBKQ01046048">
    <property type="protein sequence ID" value="CAE2270558.1"/>
    <property type="molecule type" value="Transcribed_RNA"/>
</dbReference>
<dbReference type="GO" id="GO:0046872">
    <property type="term" value="F:metal ion binding"/>
    <property type="evidence" value="ECO:0007669"/>
    <property type="project" value="UniProtKB-KW"/>
</dbReference>
<dbReference type="InterPro" id="IPR011234">
    <property type="entry name" value="Fumarylacetoacetase-like_C"/>
</dbReference>
<dbReference type="PANTHER" id="PTHR11820">
    <property type="entry name" value="ACYLPYRUVASE"/>
    <property type="match status" value="1"/>
</dbReference>
<proteinExistence type="inferred from homology"/>
<dbReference type="GO" id="GO:0018773">
    <property type="term" value="F:acetylpyruvate hydrolase activity"/>
    <property type="evidence" value="ECO:0007669"/>
    <property type="project" value="TreeGrafter"/>
</dbReference>
<dbReference type="SUPFAM" id="SSF56529">
    <property type="entry name" value="FAH"/>
    <property type="match status" value="1"/>
</dbReference>
<accession>A0A7S4JPV5</accession>
<reference evidence="4" key="1">
    <citation type="submission" date="2021-01" db="EMBL/GenBank/DDBJ databases">
        <authorList>
            <person name="Corre E."/>
            <person name="Pelletier E."/>
            <person name="Niang G."/>
            <person name="Scheremetjew M."/>
            <person name="Finn R."/>
            <person name="Kale V."/>
            <person name="Holt S."/>
            <person name="Cochrane G."/>
            <person name="Meng A."/>
            <person name="Brown T."/>
            <person name="Cohen L."/>
        </authorList>
    </citation>
    <scope>NUCLEOTIDE SEQUENCE</scope>
    <source>
        <strain evidence="4">Isolate 1302-5</strain>
    </source>
</reference>
<feature type="domain" description="Fumarylacetoacetase-like C-terminal" evidence="3">
    <location>
        <begin position="29"/>
        <end position="241"/>
    </location>
</feature>
<name>A0A7S4JPV5_9STRA</name>
<dbReference type="InterPro" id="IPR036663">
    <property type="entry name" value="Fumarylacetoacetase_C_sf"/>
</dbReference>
<evidence type="ECO:0000256" key="2">
    <source>
        <dbReference type="ARBA" id="ARBA00022723"/>
    </source>
</evidence>
<dbReference type="AlphaFoldDB" id="A0A7S4JPV5"/>
<protein>
    <recommendedName>
        <fullName evidence="3">Fumarylacetoacetase-like C-terminal domain-containing protein</fullName>
    </recommendedName>
</protein>
<evidence type="ECO:0000259" key="3">
    <source>
        <dbReference type="Pfam" id="PF01557"/>
    </source>
</evidence>
<gene>
    <name evidence="4" type="ORF">OAUR00152_LOCUS31743</name>
</gene>
<keyword evidence="2" id="KW-0479">Metal-binding</keyword>
<organism evidence="4">
    <name type="scientific">Odontella aurita</name>
    <dbReference type="NCBI Taxonomy" id="265563"/>
    <lineage>
        <taxon>Eukaryota</taxon>
        <taxon>Sar</taxon>
        <taxon>Stramenopiles</taxon>
        <taxon>Ochrophyta</taxon>
        <taxon>Bacillariophyta</taxon>
        <taxon>Mediophyceae</taxon>
        <taxon>Biddulphiophycidae</taxon>
        <taxon>Eupodiscales</taxon>
        <taxon>Odontellaceae</taxon>
        <taxon>Odontella</taxon>
    </lineage>
</organism>
<dbReference type="Pfam" id="PF01557">
    <property type="entry name" value="FAA_hydrolase"/>
    <property type="match status" value="1"/>
</dbReference>